<dbReference type="EMBL" id="LAZR01058473">
    <property type="protein sequence ID" value="KKK69811.1"/>
    <property type="molecule type" value="Genomic_DNA"/>
</dbReference>
<comment type="caution">
    <text evidence="1">The sequence shown here is derived from an EMBL/GenBank/DDBJ whole genome shotgun (WGS) entry which is preliminary data.</text>
</comment>
<gene>
    <name evidence="1" type="ORF">LCGC14_2930310</name>
</gene>
<proteinExistence type="predicted"/>
<organism evidence="1">
    <name type="scientific">marine sediment metagenome</name>
    <dbReference type="NCBI Taxonomy" id="412755"/>
    <lineage>
        <taxon>unclassified sequences</taxon>
        <taxon>metagenomes</taxon>
        <taxon>ecological metagenomes</taxon>
    </lineage>
</organism>
<name>A0A0F9AC75_9ZZZZ</name>
<accession>A0A0F9AC75</accession>
<evidence type="ECO:0000313" key="1">
    <source>
        <dbReference type="EMBL" id="KKK69811.1"/>
    </source>
</evidence>
<reference evidence="1" key="1">
    <citation type="journal article" date="2015" name="Nature">
        <title>Complex archaea that bridge the gap between prokaryotes and eukaryotes.</title>
        <authorList>
            <person name="Spang A."/>
            <person name="Saw J.H."/>
            <person name="Jorgensen S.L."/>
            <person name="Zaremba-Niedzwiedzka K."/>
            <person name="Martijn J."/>
            <person name="Lind A.E."/>
            <person name="van Eijk R."/>
            <person name="Schleper C."/>
            <person name="Guy L."/>
            <person name="Ettema T.J."/>
        </authorList>
    </citation>
    <scope>NUCLEOTIDE SEQUENCE</scope>
</reference>
<dbReference type="AlphaFoldDB" id="A0A0F9AC75"/>
<protein>
    <submittedName>
        <fullName evidence="1">Uncharacterized protein</fullName>
    </submittedName>
</protein>
<feature type="non-terminal residue" evidence="1">
    <location>
        <position position="1"/>
    </location>
</feature>
<sequence>LEISQHLAIAHLNSQKKNLEVNELGCLLNEEQKTFYKGHIIEYFNKDLINPMIKANRETEGFQTFIEAKLPFLISNLEVYYRFEAIKSLIIKSIISTKTKITLILPNVLPEILSYCSEYAYLQKEVNLVLISNWDIEKYGNIISNMMMLGNVQIRQIYFNPSFFGIFKDEKELILAPFIENLEEMLCIQSTDLEFVKFLNQIIPPIFNANSRPIS</sequence>